<proteinExistence type="predicted"/>
<sequence>MQLTVTATENNRKNKMASTSSIFDSLYVANIEEWKGSYVDIIKFITIVRLRFANHISRMDPSFLTFKIFNFISIVIRIRGRPKLRWTNCMEEDFKMSGVANWRTIARQ</sequence>
<evidence type="ECO:0000313" key="2">
    <source>
        <dbReference type="Proteomes" id="UP001054945"/>
    </source>
</evidence>
<dbReference type="Proteomes" id="UP001054945">
    <property type="component" value="Unassembled WGS sequence"/>
</dbReference>
<gene>
    <name evidence="1" type="ORF">CEXT_51781</name>
</gene>
<keyword evidence="2" id="KW-1185">Reference proteome</keyword>
<name>A0AAV4PDH1_CAEEX</name>
<accession>A0AAV4PDH1</accession>
<evidence type="ECO:0000313" key="1">
    <source>
        <dbReference type="EMBL" id="GIX94191.1"/>
    </source>
</evidence>
<protein>
    <submittedName>
        <fullName evidence="1">Uncharacterized protein</fullName>
    </submittedName>
</protein>
<dbReference type="EMBL" id="BPLR01004345">
    <property type="protein sequence ID" value="GIX94191.1"/>
    <property type="molecule type" value="Genomic_DNA"/>
</dbReference>
<organism evidence="1 2">
    <name type="scientific">Caerostris extrusa</name>
    <name type="common">Bark spider</name>
    <name type="synonym">Caerostris bankana</name>
    <dbReference type="NCBI Taxonomy" id="172846"/>
    <lineage>
        <taxon>Eukaryota</taxon>
        <taxon>Metazoa</taxon>
        <taxon>Ecdysozoa</taxon>
        <taxon>Arthropoda</taxon>
        <taxon>Chelicerata</taxon>
        <taxon>Arachnida</taxon>
        <taxon>Araneae</taxon>
        <taxon>Araneomorphae</taxon>
        <taxon>Entelegynae</taxon>
        <taxon>Araneoidea</taxon>
        <taxon>Araneidae</taxon>
        <taxon>Caerostris</taxon>
    </lineage>
</organism>
<dbReference type="AlphaFoldDB" id="A0AAV4PDH1"/>
<reference evidence="1 2" key="1">
    <citation type="submission" date="2021-06" db="EMBL/GenBank/DDBJ databases">
        <title>Caerostris extrusa draft genome.</title>
        <authorList>
            <person name="Kono N."/>
            <person name="Arakawa K."/>
        </authorList>
    </citation>
    <scope>NUCLEOTIDE SEQUENCE [LARGE SCALE GENOMIC DNA]</scope>
</reference>
<comment type="caution">
    <text evidence="1">The sequence shown here is derived from an EMBL/GenBank/DDBJ whole genome shotgun (WGS) entry which is preliminary data.</text>
</comment>